<organism evidence="3 4">
    <name type="scientific">Arcobacter roscoffensis</name>
    <dbReference type="NCBI Taxonomy" id="2961520"/>
    <lineage>
        <taxon>Bacteria</taxon>
        <taxon>Pseudomonadati</taxon>
        <taxon>Campylobacterota</taxon>
        <taxon>Epsilonproteobacteria</taxon>
        <taxon>Campylobacterales</taxon>
        <taxon>Arcobacteraceae</taxon>
        <taxon>Arcobacter</taxon>
    </lineage>
</organism>
<keyword evidence="1" id="KW-0175">Coiled coil</keyword>
<dbReference type="RefSeq" id="WP_254576935.1">
    <property type="nucleotide sequence ID" value="NZ_CP100595.1"/>
</dbReference>
<sequence>MKKVLLSLAAITTLTTTTFANDINKDMFDQIQILKAKIDALEKQMQKQNETPKLDEKRIAKIEKKLKTNSKKIQKVKAHDADDNIKWNVDFRTQLDKLNYKLANGKRLKNEALMSNRLNLGMKFKADENSLFYGMLSYNKLYGENSSSTNNNANFDWITNESATNDNELKVKEAYWLYSNDSFLGNDDVSWTASVGRRPSTDGLGINYRVDQKRKSALAHTVNVEFDGASARFNIDKLTGMTGSWAKMCMGRGLTNAKLRFSTDGAPAYTKDSSSENIDMAGLIYVPYDDGQYSIHTNYARAWNLIGMKNGGSSFEDFGKIDLATLMFKTDGIGDGINDILDYTTFFASFAMSKTHPKEGMSMLGSSDSKTGHSIWLGINAPCPLSPDDAKIGVEWNKGSKYWRSMTYGEDTMAGSKIAARGTAWEVYRHQQLTKALSLTMRYTNIKYDYTGSNGFFGELGAPKEVIGDNVKEAQNITANIRYRF</sequence>
<dbReference type="Pfam" id="PF11853">
    <property type="entry name" value="DUF3373"/>
    <property type="match status" value="1"/>
</dbReference>
<feature type="coiled-coil region" evidence="1">
    <location>
        <begin position="24"/>
        <end position="51"/>
    </location>
</feature>
<gene>
    <name evidence="3" type="ORF">NJU99_01285</name>
</gene>
<name>A0ABY5E4U0_9BACT</name>
<feature type="chain" id="PRO_5046761388" evidence="2">
    <location>
        <begin position="21"/>
        <end position="485"/>
    </location>
</feature>
<evidence type="ECO:0000256" key="1">
    <source>
        <dbReference type="SAM" id="Coils"/>
    </source>
</evidence>
<protein>
    <submittedName>
        <fullName evidence="3">DUF3373 family protein</fullName>
    </submittedName>
</protein>
<keyword evidence="4" id="KW-1185">Reference proteome</keyword>
<proteinExistence type="predicted"/>
<reference evidence="3" key="1">
    <citation type="submission" date="2022-07" db="EMBL/GenBank/DDBJ databases">
        <title>Arcobacter roscoffensis sp. nov., a marine bacterium isolated from coastal seawater collected from Roscoff, France.</title>
        <authorList>
            <person name="Pascual J."/>
            <person name="Lepeaux C."/>
            <person name="Methner A."/>
            <person name="Overmann J."/>
        </authorList>
    </citation>
    <scope>NUCLEOTIDE SEQUENCE</scope>
    <source>
        <strain evidence="3">ARW1-2F2</strain>
    </source>
</reference>
<dbReference type="Proteomes" id="UP001060012">
    <property type="component" value="Chromosome"/>
</dbReference>
<evidence type="ECO:0000313" key="4">
    <source>
        <dbReference type="Proteomes" id="UP001060012"/>
    </source>
</evidence>
<feature type="signal peptide" evidence="2">
    <location>
        <begin position="1"/>
        <end position="20"/>
    </location>
</feature>
<evidence type="ECO:0000313" key="3">
    <source>
        <dbReference type="EMBL" id="UTJ06756.1"/>
    </source>
</evidence>
<dbReference type="EMBL" id="CP100595">
    <property type="protein sequence ID" value="UTJ06756.1"/>
    <property type="molecule type" value="Genomic_DNA"/>
</dbReference>
<dbReference type="InterPro" id="IPR021803">
    <property type="entry name" value="DUF3373"/>
</dbReference>
<evidence type="ECO:0000256" key="2">
    <source>
        <dbReference type="SAM" id="SignalP"/>
    </source>
</evidence>
<accession>A0ABY5E4U0</accession>
<keyword evidence="2" id="KW-0732">Signal</keyword>